<dbReference type="EMBL" id="CP078076">
    <property type="protein sequence ID" value="UPL12172.1"/>
    <property type="molecule type" value="Genomic_DNA"/>
</dbReference>
<keyword evidence="3" id="KW-1185">Reference proteome</keyword>
<proteinExistence type="predicted"/>
<dbReference type="RefSeq" id="WP_136033611.1">
    <property type="nucleotide sequence ID" value="NZ_CP078076.1"/>
</dbReference>
<gene>
    <name evidence="2" type="ORF">KV394_14095</name>
</gene>
<dbReference type="Proteomes" id="UP000831467">
    <property type="component" value="Chromosome"/>
</dbReference>
<keyword evidence="1" id="KW-0812">Transmembrane</keyword>
<evidence type="ECO:0000256" key="1">
    <source>
        <dbReference type="SAM" id="Phobius"/>
    </source>
</evidence>
<feature type="transmembrane region" description="Helical" evidence="1">
    <location>
        <begin position="46"/>
        <end position="65"/>
    </location>
</feature>
<keyword evidence="1" id="KW-0472">Membrane</keyword>
<evidence type="ECO:0000313" key="3">
    <source>
        <dbReference type="Proteomes" id="UP000831467"/>
    </source>
</evidence>
<dbReference type="PANTHER" id="PTHR36974:SF1">
    <property type="entry name" value="DOXX FAMILY MEMBRANE PROTEIN"/>
    <property type="match status" value="1"/>
</dbReference>
<evidence type="ECO:0008006" key="4">
    <source>
        <dbReference type="Google" id="ProtNLM"/>
    </source>
</evidence>
<dbReference type="PANTHER" id="PTHR36974">
    <property type="entry name" value="MEMBRANE PROTEIN-RELATED"/>
    <property type="match status" value="1"/>
</dbReference>
<reference evidence="2 3" key="1">
    <citation type="submission" date="2021-06" db="EMBL/GenBank/DDBJ databases">
        <title>Genome-based taxonomic framework of Microbacterium strains isolated from marine environment, the description of four new species and reclassification of four preexisting species.</title>
        <authorList>
            <person name="Lee S.D."/>
            <person name="Kim S.-M."/>
            <person name="Byeon Y.-S."/>
            <person name="Yang H.L."/>
            <person name="Kim I.S."/>
        </authorList>
    </citation>
    <scope>NUCLEOTIDE SEQUENCE [LARGE SCALE GENOMIC DNA]</scope>
    <source>
        <strain evidence="2 3">SSW1-51</strain>
    </source>
</reference>
<feature type="transmembrane region" description="Helical" evidence="1">
    <location>
        <begin position="72"/>
        <end position="88"/>
    </location>
</feature>
<evidence type="ECO:0000313" key="2">
    <source>
        <dbReference type="EMBL" id="UPL12172.1"/>
    </source>
</evidence>
<organism evidence="2 3">
    <name type="scientific">Microbacterium sufflavum</name>
    <dbReference type="NCBI Taxonomy" id="2851649"/>
    <lineage>
        <taxon>Bacteria</taxon>
        <taxon>Bacillati</taxon>
        <taxon>Actinomycetota</taxon>
        <taxon>Actinomycetes</taxon>
        <taxon>Micrococcales</taxon>
        <taxon>Microbacteriaceae</taxon>
        <taxon>Microbacterium</taxon>
    </lineage>
</organism>
<accession>A0ABY4IHW9</accession>
<keyword evidence="1" id="KW-1133">Transmembrane helix</keyword>
<feature type="transmembrane region" description="Helical" evidence="1">
    <location>
        <begin position="108"/>
        <end position="124"/>
    </location>
</feature>
<name>A0ABY4IHW9_9MICO</name>
<sequence length="125" mass="13826">MTRTIARWILALALGAVGVLHFTQTRGFRVVVPDWATEATRMDKDAIVIASGAVEVALAAGLIALPRERRRIGWATAGFFAAVFPGNWHQWRTGRSTPGLDTDARRFGRLFLQPALIAWALWATR</sequence>
<protein>
    <recommendedName>
        <fullName evidence="4">DoxX family membrane protein</fullName>
    </recommendedName>
</protein>